<accession>A0A316EP37</accession>
<reference evidence="2 3" key="1">
    <citation type="submission" date="2018-05" db="EMBL/GenBank/DDBJ databases">
        <title>Genomic Encyclopedia of Archaeal and Bacterial Type Strains, Phase II (KMG-II): from individual species to whole genera.</title>
        <authorList>
            <person name="Goeker M."/>
        </authorList>
    </citation>
    <scope>NUCLEOTIDE SEQUENCE [LARGE SCALE GENOMIC DNA]</scope>
    <source>
        <strain evidence="2 3">DSM 45184</strain>
    </source>
</reference>
<dbReference type="InterPro" id="IPR014746">
    <property type="entry name" value="Gln_synth/guanido_kin_cat_dom"/>
</dbReference>
<evidence type="ECO:0000313" key="3">
    <source>
        <dbReference type="Proteomes" id="UP000245697"/>
    </source>
</evidence>
<dbReference type="RefSeq" id="WP_109601681.1">
    <property type="nucleotide sequence ID" value="NZ_BONA01000083.1"/>
</dbReference>
<keyword evidence="3" id="KW-1185">Reference proteome</keyword>
<name>A0A316EP37_9ACTN</name>
<comment type="caution">
    <text evidence="2">The sequence shown here is derived from an EMBL/GenBank/DDBJ whole genome shotgun (WGS) entry which is preliminary data.</text>
</comment>
<evidence type="ECO:0000313" key="2">
    <source>
        <dbReference type="EMBL" id="PWK33230.1"/>
    </source>
</evidence>
<dbReference type="GO" id="GO:0003723">
    <property type="term" value="F:RNA binding"/>
    <property type="evidence" value="ECO:0007669"/>
    <property type="project" value="UniProtKB-UniRule"/>
</dbReference>
<organism evidence="2 3">
    <name type="scientific">Actinoplanes xinjiangensis</name>
    <dbReference type="NCBI Taxonomy" id="512350"/>
    <lineage>
        <taxon>Bacteria</taxon>
        <taxon>Bacillati</taxon>
        <taxon>Actinomycetota</taxon>
        <taxon>Actinomycetes</taxon>
        <taxon>Micromonosporales</taxon>
        <taxon>Micromonosporaceae</taxon>
        <taxon>Actinoplanes</taxon>
    </lineage>
</organism>
<dbReference type="SUPFAM" id="SSF55931">
    <property type="entry name" value="Glutamine synthetase/guanido kinase"/>
    <property type="match status" value="1"/>
</dbReference>
<dbReference type="EMBL" id="QGGR01000028">
    <property type="protein sequence ID" value="PWK33230.1"/>
    <property type="molecule type" value="Genomic_DNA"/>
</dbReference>
<dbReference type="OrthoDB" id="4554396at2"/>
<proteinExistence type="predicted"/>
<evidence type="ECO:0000256" key="1">
    <source>
        <dbReference type="PROSITE-ProRule" id="PRU00117"/>
    </source>
</evidence>
<dbReference type="Proteomes" id="UP000245697">
    <property type="component" value="Unassembled WGS sequence"/>
</dbReference>
<dbReference type="GO" id="GO:0003824">
    <property type="term" value="F:catalytic activity"/>
    <property type="evidence" value="ECO:0007669"/>
    <property type="project" value="InterPro"/>
</dbReference>
<dbReference type="AlphaFoldDB" id="A0A316EP37"/>
<dbReference type="Gene3D" id="3.30.590.20">
    <property type="match status" value="1"/>
</dbReference>
<dbReference type="PROSITE" id="PS50084">
    <property type="entry name" value="KH_TYPE_1"/>
    <property type="match status" value="1"/>
</dbReference>
<gene>
    <name evidence="2" type="ORF">BC793_12820</name>
</gene>
<protein>
    <submittedName>
        <fullName evidence="2">Uncharacterized protein</fullName>
    </submittedName>
</protein>
<keyword evidence="1" id="KW-0694">RNA-binding</keyword>
<sequence length="783" mass="84886">MLVNVFRDGPLRHLLRKGYVVHAGDPAAVVQELLDRRPALPTLGGTALRLHTDATRPGLLWIDTGPVWISDPTRRSALRTALAEATAVLAQATAKHGGALVPAATVTSRDQDWLCEDRHGAEVIGDAHREVTANLLRRYVPELIALTGRSAPGQNHGSQRLADAADRLPARFIDSAQPLHLLRVTNIPRRDVDPIGGSDPRMDSVEVGCIDAQVFPAQAVAHAVLIHALAVKARRMARTGRRVARDPQQVHDRDRSAAIAWGLAAELSGDCRPAALRVRTMIRDLVPELRMMEVTADELMPLIGGLTLHAAGHREAARTENDLLPRRPGGQETLLSDATVLAMDHLTAANRQLAPGGLRTVRDHWASLLTDAAPVSAVSVVLDLRDSRYRPPAAARELVTLWSTVETALAGRSLSGQTTVGVELPDGDSCVLWVTDPDTAPAVVTPDLSFSLRGVLERDTVRYPCTQCQKAGDVSYAPFVCFQAEPGDQQDRLCDRHAILVGDDRAFCPAHAPYCGCGERARFWCHGPQCKGRIAHCGQHRRRHPGDLEFFSCLDCHDEVFAACAVADCTATGTVSCDFVSGPALLTCGRRACAGHGMRWRLHSTDSLGLGLCPDHGLRLRDLTDHQLVFQIVAATAGSGRPELPSLRNVGQALMSVRGDLVDAPVLDGWLTALEHELGDSPRETTMRSLLRAHAPQRRIALDEQVMARNAGHEHVEKLRSRLRAMGLTALADAVLLAEFLPGRNVLYVHVPAGLRGQFIGREGSRVRLLSSDLGVTIRMEGR</sequence>